<feature type="non-terminal residue" evidence="2">
    <location>
        <position position="1"/>
    </location>
</feature>
<dbReference type="AlphaFoldDB" id="A0A0B6YFM8"/>
<sequence>QTSRDIADSSVQGQPSTVSTKIMETERSGHQLQILVDSRNKWGPRSHIYTEA</sequence>
<evidence type="ECO:0000313" key="2">
    <source>
        <dbReference type="EMBL" id="CEK54596.1"/>
    </source>
</evidence>
<reference evidence="2" key="1">
    <citation type="submission" date="2014-12" db="EMBL/GenBank/DDBJ databases">
        <title>Insight into the proteome of Arion vulgaris.</title>
        <authorList>
            <person name="Aradska J."/>
            <person name="Bulat T."/>
            <person name="Smidak R."/>
            <person name="Sarate P."/>
            <person name="Gangsoo J."/>
            <person name="Sialana F."/>
            <person name="Bilban M."/>
            <person name="Lubec G."/>
        </authorList>
    </citation>
    <scope>NUCLEOTIDE SEQUENCE</scope>
    <source>
        <tissue evidence="2">Skin</tissue>
    </source>
</reference>
<name>A0A0B6YFM8_9EUPU</name>
<feature type="region of interest" description="Disordered" evidence="1">
    <location>
        <begin position="1"/>
        <end position="24"/>
    </location>
</feature>
<organism evidence="2">
    <name type="scientific">Arion vulgaris</name>
    <dbReference type="NCBI Taxonomy" id="1028688"/>
    <lineage>
        <taxon>Eukaryota</taxon>
        <taxon>Metazoa</taxon>
        <taxon>Spiralia</taxon>
        <taxon>Lophotrochozoa</taxon>
        <taxon>Mollusca</taxon>
        <taxon>Gastropoda</taxon>
        <taxon>Heterobranchia</taxon>
        <taxon>Euthyneura</taxon>
        <taxon>Panpulmonata</taxon>
        <taxon>Eupulmonata</taxon>
        <taxon>Stylommatophora</taxon>
        <taxon>Helicina</taxon>
        <taxon>Arionoidea</taxon>
        <taxon>Arionidae</taxon>
        <taxon>Arion</taxon>
    </lineage>
</organism>
<evidence type="ECO:0000256" key="1">
    <source>
        <dbReference type="SAM" id="MobiDB-lite"/>
    </source>
</evidence>
<protein>
    <submittedName>
        <fullName evidence="2">Uncharacterized protein</fullName>
    </submittedName>
</protein>
<accession>A0A0B6YFM8</accession>
<dbReference type="EMBL" id="HACG01007731">
    <property type="protein sequence ID" value="CEK54596.1"/>
    <property type="molecule type" value="Transcribed_RNA"/>
</dbReference>
<feature type="compositionally biased region" description="Polar residues" evidence="1">
    <location>
        <begin position="1"/>
        <end position="22"/>
    </location>
</feature>
<gene>
    <name evidence="2" type="primary">ORF23208</name>
</gene>
<proteinExistence type="predicted"/>